<proteinExistence type="predicted"/>
<reference evidence="1 2" key="1">
    <citation type="submission" date="2019-03" db="EMBL/GenBank/DDBJ databases">
        <title>First draft genome of Liparis tanakae, snailfish: a comprehensive survey of snailfish specific genes.</title>
        <authorList>
            <person name="Kim W."/>
            <person name="Song I."/>
            <person name="Jeong J.-H."/>
            <person name="Kim D."/>
            <person name="Kim S."/>
            <person name="Ryu S."/>
            <person name="Song J.Y."/>
            <person name="Lee S.K."/>
        </authorList>
    </citation>
    <scope>NUCLEOTIDE SEQUENCE [LARGE SCALE GENOMIC DNA]</scope>
    <source>
        <tissue evidence="1">Muscle</tissue>
    </source>
</reference>
<accession>A0A4Z2FQA2</accession>
<dbReference type="Proteomes" id="UP000314294">
    <property type="component" value="Unassembled WGS sequence"/>
</dbReference>
<keyword evidence="2" id="KW-1185">Reference proteome</keyword>
<name>A0A4Z2FQA2_9TELE</name>
<organism evidence="1 2">
    <name type="scientific">Liparis tanakae</name>
    <name type="common">Tanaka's snailfish</name>
    <dbReference type="NCBI Taxonomy" id="230148"/>
    <lineage>
        <taxon>Eukaryota</taxon>
        <taxon>Metazoa</taxon>
        <taxon>Chordata</taxon>
        <taxon>Craniata</taxon>
        <taxon>Vertebrata</taxon>
        <taxon>Euteleostomi</taxon>
        <taxon>Actinopterygii</taxon>
        <taxon>Neopterygii</taxon>
        <taxon>Teleostei</taxon>
        <taxon>Neoteleostei</taxon>
        <taxon>Acanthomorphata</taxon>
        <taxon>Eupercaria</taxon>
        <taxon>Perciformes</taxon>
        <taxon>Cottioidei</taxon>
        <taxon>Cottales</taxon>
        <taxon>Liparidae</taxon>
        <taxon>Liparis</taxon>
    </lineage>
</organism>
<sequence>MGRYKTSLFPQNYINQLTREDKQRTTAVLDHRDTRTQDHSQAKSATCWTDSATSLKSTWFLNIEGLYY</sequence>
<protein>
    <submittedName>
        <fullName evidence="1">Uncharacterized protein</fullName>
    </submittedName>
</protein>
<comment type="caution">
    <text evidence="1">The sequence shown here is derived from an EMBL/GenBank/DDBJ whole genome shotgun (WGS) entry which is preliminary data.</text>
</comment>
<dbReference type="AlphaFoldDB" id="A0A4Z2FQA2"/>
<gene>
    <name evidence="1" type="ORF">EYF80_046837</name>
</gene>
<dbReference type="EMBL" id="SRLO01000999">
    <property type="protein sequence ID" value="TNN42983.1"/>
    <property type="molecule type" value="Genomic_DNA"/>
</dbReference>
<evidence type="ECO:0000313" key="1">
    <source>
        <dbReference type="EMBL" id="TNN42983.1"/>
    </source>
</evidence>
<evidence type="ECO:0000313" key="2">
    <source>
        <dbReference type="Proteomes" id="UP000314294"/>
    </source>
</evidence>